<evidence type="ECO:0000256" key="4">
    <source>
        <dbReference type="ARBA" id="ARBA00022723"/>
    </source>
</evidence>
<dbReference type="GO" id="GO:0046872">
    <property type="term" value="F:metal ion binding"/>
    <property type="evidence" value="ECO:0007669"/>
    <property type="project" value="UniProtKB-KW"/>
</dbReference>
<dbReference type="STRING" id="1184151.AW736_11515"/>
<gene>
    <name evidence="7" type="ORF">AW736_11515</name>
</gene>
<dbReference type="EMBL" id="LRRQ01000076">
    <property type="protein sequence ID" value="OAM89930.1"/>
    <property type="molecule type" value="Genomic_DNA"/>
</dbReference>
<comment type="similarity">
    <text evidence="2">Belongs to the SurE nucleotidase family.</text>
</comment>
<dbReference type="InterPro" id="IPR002828">
    <property type="entry name" value="SurE-like_Pase/nucleotidase"/>
</dbReference>
<reference evidence="7 8" key="1">
    <citation type="submission" date="2016-01" db="EMBL/GenBank/DDBJ databases">
        <title>High potential of lignocellulose degradation of a new Verrucomicrobia species.</title>
        <authorList>
            <person name="Wang Y."/>
            <person name="Shi Y."/>
            <person name="Qiu Z."/>
            <person name="Liu S."/>
            <person name="Yang H."/>
        </authorList>
    </citation>
    <scope>NUCLEOTIDE SEQUENCE [LARGE SCALE GENOMIC DNA]</scope>
    <source>
        <strain evidence="7 8">TSB47</strain>
    </source>
</reference>
<dbReference type="RefSeq" id="WP_068770388.1">
    <property type="nucleotide sequence ID" value="NZ_CP109796.1"/>
</dbReference>
<dbReference type="Pfam" id="PF01975">
    <property type="entry name" value="SurE"/>
    <property type="match status" value="1"/>
</dbReference>
<dbReference type="InterPro" id="IPR030048">
    <property type="entry name" value="SurE"/>
</dbReference>
<evidence type="ECO:0000313" key="7">
    <source>
        <dbReference type="EMBL" id="OAM89930.1"/>
    </source>
</evidence>
<name>A0A178IJ59_9BACT</name>
<comment type="catalytic activity">
    <reaction evidence="1">
        <text>a ribonucleoside 5'-phosphate + H2O = a ribonucleoside + phosphate</text>
        <dbReference type="Rhea" id="RHEA:12484"/>
        <dbReference type="ChEBI" id="CHEBI:15377"/>
        <dbReference type="ChEBI" id="CHEBI:18254"/>
        <dbReference type="ChEBI" id="CHEBI:43474"/>
        <dbReference type="ChEBI" id="CHEBI:58043"/>
        <dbReference type="EC" id="3.1.3.5"/>
    </reaction>
</comment>
<protein>
    <recommendedName>
        <fullName evidence="3">5'-nucleotidase</fullName>
        <ecNumber evidence="3">3.1.3.5</ecNumber>
    </recommendedName>
</protein>
<sequence length="262" mass="27880">MKLLLTNDDGIASAFLHVLIGALRDAGHDLFVVAPKNEQSWIGAAKSRHRPVRSERAGRDFGCPAWTVDGTPADCVNIALAHLMPAAPDAVVSGINIGYNASLGFILASGTIGGAWEGAAHGLPGIALSQHLAPDVFEQLRRAQGRPDDAGASVTLAATARRAAVLVPELVRATPPRSFIVHNLNFPYPCHEYSEVRRTVPARVLVTRLFAPQPAGADGAHHFIYRPGEDITQPDSPLTDRAAIEAGFISHTVLDYTQIGQV</sequence>
<keyword evidence="5" id="KW-0378">Hydrolase</keyword>
<comment type="caution">
    <text evidence="7">The sequence shown here is derived from an EMBL/GenBank/DDBJ whole genome shotgun (WGS) entry which is preliminary data.</text>
</comment>
<feature type="domain" description="Survival protein SurE-like phosphatase/nucleotidase" evidence="6">
    <location>
        <begin position="4"/>
        <end position="198"/>
    </location>
</feature>
<dbReference type="PANTHER" id="PTHR30457:SF23">
    <property type="entry name" value="PHOSPHATASE, PUTATIVE (AFU_ORTHOLOGUE AFUA_1G03660)-RELATED"/>
    <property type="match status" value="1"/>
</dbReference>
<dbReference type="InterPro" id="IPR036523">
    <property type="entry name" value="SurE-like_sf"/>
</dbReference>
<accession>A0A178IJ59</accession>
<evidence type="ECO:0000259" key="6">
    <source>
        <dbReference type="Pfam" id="PF01975"/>
    </source>
</evidence>
<evidence type="ECO:0000256" key="1">
    <source>
        <dbReference type="ARBA" id="ARBA00000815"/>
    </source>
</evidence>
<evidence type="ECO:0000256" key="2">
    <source>
        <dbReference type="ARBA" id="ARBA00011062"/>
    </source>
</evidence>
<evidence type="ECO:0000256" key="3">
    <source>
        <dbReference type="ARBA" id="ARBA00012643"/>
    </source>
</evidence>
<dbReference type="OrthoDB" id="9780815at2"/>
<dbReference type="Gene3D" id="3.40.1210.10">
    <property type="entry name" value="Survival protein SurE-like phosphatase/nucleotidase"/>
    <property type="match status" value="1"/>
</dbReference>
<keyword evidence="8" id="KW-1185">Reference proteome</keyword>
<evidence type="ECO:0000313" key="8">
    <source>
        <dbReference type="Proteomes" id="UP000078486"/>
    </source>
</evidence>
<organism evidence="7 8">
    <name type="scientific">Termitidicoccus mucosus</name>
    <dbReference type="NCBI Taxonomy" id="1184151"/>
    <lineage>
        <taxon>Bacteria</taxon>
        <taxon>Pseudomonadati</taxon>
        <taxon>Verrucomicrobiota</taxon>
        <taxon>Opitutia</taxon>
        <taxon>Opitutales</taxon>
        <taxon>Opitutaceae</taxon>
        <taxon>Termitidicoccus</taxon>
    </lineage>
</organism>
<dbReference type="GO" id="GO:0008253">
    <property type="term" value="F:5'-nucleotidase activity"/>
    <property type="evidence" value="ECO:0007669"/>
    <property type="project" value="UniProtKB-EC"/>
</dbReference>
<keyword evidence="4" id="KW-0479">Metal-binding</keyword>
<evidence type="ECO:0000256" key="5">
    <source>
        <dbReference type="ARBA" id="ARBA00022801"/>
    </source>
</evidence>
<dbReference type="PANTHER" id="PTHR30457">
    <property type="entry name" value="5'-NUCLEOTIDASE SURE"/>
    <property type="match status" value="1"/>
</dbReference>
<dbReference type="SUPFAM" id="SSF64167">
    <property type="entry name" value="SurE-like"/>
    <property type="match status" value="1"/>
</dbReference>
<dbReference type="Proteomes" id="UP000078486">
    <property type="component" value="Unassembled WGS sequence"/>
</dbReference>
<dbReference type="EC" id="3.1.3.5" evidence="3"/>
<proteinExistence type="inferred from homology"/>
<dbReference type="AlphaFoldDB" id="A0A178IJ59"/>
<dbReference type="NCBIfam" id="TIGR00087">
    <property type="entry name" value="surE"/>
    <property type="match status" value="1"/>
</dbReference>